<dbReference type="PROSITE" id="PS51318">
    <property type="entry name" value="TAT"/>
    <property type="match status" value="1"/>
</dbReference>
<name>A0A426UV43_9ACTN</name>
<evidence type="ECO:0000259" key="2">
    <source>
        <dbReference type="SMART" id="SM00458"/>
    </source>
</evidence>
<protein>
    <submittedName>
        <fullName evidence="3">Right-handed parallel beta-helix repeat-containing protein</fullName>
    </submittedName>
</protein>
<dbReference type="InterPro" id="IPR006311">
    <property type="entry name" value="TAT_signal"/>
</dbReference>
<dbReference type="InterPro" id="IPR048482">
    <property type="entry name" value="GH141_ins"/>
</dbReference>
<dbReference type="OrthoDB" id="9808066at2"/>
<dbReference type="PANTHER" id="PTHR36453:SF1">
    <property type="entry name" value="RIGHT HANDED BETA HELIX DOMAIN-CONTAINING PROTEIN"/>
    <property type="match status" value="1"/>
</dbReference>
<dbReference type="InterPro" id="IPR035992">
    <property type="entry name" value="Ricin_B-like_lectins"/>
</dbReference>
<reference evidence="3 4" key="1">
    <citation type="submission" date="2018-12" db="EMBL/GenBank/DDBJ databases">
        <title>Glycomyces sp. YIM 121974 draft genome.</title>
        <authorList>
            <person name="Li Q."/>
        </authorList>
    </citation>
    <scope>NUCLEOTIDE SEQUENCE [LARGE SCALE GENOMIC DNA]</scope>
    <source>
        <strain evidence="3 4">YIM 121974</strain>
    </source>
</reference>
<dbReference type="SUPFAM" id="SSF51126">
    <property type="entry name" value="Pectin lyase-like"/>
    <property type="match status" value="1"/>
</dbReference>
<evidence type="ECO:0000313" key="3">
    <source>
        <dbReference type="EMBL" id="RRR98071.1"/>
    </source>
</evidence>
<dbReference type="SMART" id="SM00710">
    <property type="entry name" value="PbH1"/>
    <property type="match status" value="7"/>
</dbReference>
<accession>A0A426UV43</accession>
<dbReference type="InterPro" id="IPR006626">
    <property type="entry name" value="PbH1"/>
</dbReference>
<comment type="caution">
    <text evidence="3">The sequence shown here is derived from an EMBL/GenBank/DDBJ whole genome shotgun (WGS) entry which is preliminary data.</text>
</comment>
<dbReference type="EMBL" id="RSEB01000004">
    <property type="protein sequence ID" value="RRR98071.1"/>
    <property type="molecule type" value="Genomic_DNA"/>
</dbReference>
<dbReference type="InterPro" id="IPR000772">
    <property type="entry name" value="Ricin_B_lectin"/>
</dbReference>
<dbReference type="Proteomes" id="UP000277256">
    <property type="component" value="Unassembled WGS sequence"/>
</dbReference>
<dbReference type="Gene3D" id="2.80.10.50">
    <property type="match status" value="1"/>
</dbReference>
<dbReference type="SMART" id="SM00458">
    <property type="entry name" value="RICIN"/>
    <property type="match status" value="1"/>
</dbReference>
<proteinExistence type="predicted"/>
<dbReference type="Pfam" id="PF00652">
    <property type="entry name" value="Ricin_B_lectin"/>
    <property type="match status" value="1"/>
</dbReference>
<dbReference type="SUPFAM" id="SSF50370">
    <property type="entry name" value="Ricin B-like lectins"/>
    <property type="match status" value="1"/>
</dbReference>
<dbReference type="Gene3D" id="2.160.20.10">
    <property type="entry name" value="Single-stranded right-handed beta-helix, Pectin lyase-like"/>
    <property type="match status" value="2"/>
</dbReference>
<evidence type="ECO:0000256" key="1">
    <source>
        <dbReference type="SAM" id="SignalP"/>
    </source>
</evidence>
<feature type="chain" id="PRO_5019465754" evidence="1">
    <location>
        <begin position="35"/>
        <end position="801"/>
    </location>
</feature>
<dbReference type="Pfam" id="PF21231">
    <property type="entry name" value="GH141_M"/>
    <property type="match status" value="1"/>
</dbReference>
<dbReference type="CDD" id="cd23418">
    <property type="entry name" value="beta-trefoil_Ricin_XLN-like"/>
    <property type="match status" value="1"/>
</dbReference>
<keyword evidence="1" id="KW-0732">Signal</keyword>
<dbReference type="AlphaFoldDB" id="A0A426UV43"/>
<gene>
    <name evidence="3" type="ORF">EIW28_14180</name>
</gene>
<feature type="signal peptide" evidence="1">
    <location>
        <begin position="1"/>
        <end position="34"/>
    </location>
</feature>
<sequence>MRHSPPGRLRALAAALLIAAAGALAGLGASPAHAQAQYQIHVSPTGSDSGAGTAAQPLRTLPEAQRRARQAAAAGDGDVAVILLDGTYRLTAPLRFDAADSGRNGHTVTWRAADGAAPVVTGAQAVTGWVLDDAATGIYRADVGTGFDTRQLYVDGVLARRAEMSLAPSDITLTASGFTIRNSSLNWLSTLPDQRRIELRANLTWTTRITPVDSISGTTVTMRQPAWNNNTYGWDTVQNPFVGPRFFLANAKRFLDQPGEWYLDAGAGRLYYKPLQGQNLANARVEMPRLESLVQVGGTYAQPVHDLRFEGLTFTGTSWLHPNSSDGYANQQTGTFMTGVQAHRPSDAFTSCSRGCRGFEGSRNGWSQTPGAVQVSAAERIVFQDNTFRNLGSIALGIGNDANAHGTGTGLGAHDIDVLGNTFTESAGGAIAVGGVRPDAHHPSDTRMINRDITIADNSIYSTALDYLDNDAILATYATRLTIDHNYIADMPYSGIGVGYGWGANDPGGSQEYRDRGLYDFQPVYSTPTTLTDVRITGNHLVDTVNTLWDAGCIYTLSAQPNSTVSGNFCDRTGQLGMYFDEGSRYLTVTGNVMMNTAGQWAHANIAGGHNTGNLTLTGNYSTSSQITGIPDGQRGNVVRNNTVFSASSVPAGAAAIMEAAGPDGGGPAPATGALRSAASNRCLDVPNQSTTNGTQLQIWDCWTGANQQWTATAAGELTVYSGTTRKCLDASGGGSANGTQVIIWTCHGGANQRWNRNADGTITNAASGLCLDVSGAATVNGTKIVLWSCNGGANQRWTLG</sequence>
<dbReference type="InterPro" id="IPR012334">
    <property type="entry name" value="Pectin_lyas_fold"/>
</dbReference>
<keyword evidence="4" id="KW-1185">Reference proteome</keyword>
<feature type="domain" description="Ricin B lectin" evidence="2">
    <location>
        <begin position="672"/>
        <end position="801"/>
    </location>
</feature>
<organism evidence="3 4">
    <name type="scientific">Glycomyces terrestris</name>
    <dbReference type="NCBI Taxonomy" id="2493553"/>
    <lineage>
        <taxon>Bacteria</taxon>
        <taxon>Bacillati</taxon>
        <taxon>Actinomycetota</taxon>
        <taxon>Actinomycetes</taxon>
        <taxon>Glycomycetales</taxon>
        <taxon>Glycomycetaceae</taxon>
        <taxon>Glycomyces</taxon>
    </lineage>
</organism>
<dbReference type="PROSITE" id="PS50231">
    <property type="entry name" value="RICIN_B_LECTIN"/>
    <property type="match status" value="1"/>
</dbReference>
<dbReference type="RefSeq" id="WP_125248381.1">
    <property type="nucleotide sequence ID" value="NZ_RSEB01000004.1"/>
</dbReference>
<dbReference type="PANTHER" id="PTHR36453">
    <property type="entry name" value="SECRETED PROTEIN-RELATED"/>
    <property type="match status" value="1"/>
</dbReference>
<evidence type="ECO:0000313" key="4">
    <source>
        <dbReference type="Proteomes" id="UP000277256"/>
    </source>
</evidence>
<dbReference type="InterPro" id="IPR011050">
    <property type="entry name" value="Pectin_lyase_fold/virulence"/>
</dbReference>